<evidence type="ECO:0000313" key="1">
    <source>
        <dbReference type="EMBL" id="DAF94580.1"/>
    </source>
</evidence>
<accession>A0A8S5UJH2</accession>
<reference evidence="1" key="1">
    <citation type="journal article" date="2021" name="Proc. Natl. Acad. Sci. U.S.A.">
        <title>A Catalog of Tens of Thousands of Viruses from Human Metagenomes Reveals Hidden Associations with Chronic Diseases.</title>
        <authorList>
            <person name="Tisza M.J."/>
            <person name="Buck C.B."/>
        </authorList>
    </citation>
    <scope>NUCLEOTIDE SEQUENCE</scope>
    <source>
        <strain evidence="1">Ct3gT1</strain>
    </source>
</reference>
<organism evidence="1">
    <name type="scientific">Siphoviridae sp. ct3gT1</name>
    <dbReference type="NCBI Taxonomy" id="2825323"/>
    <lineage>
        <taxon>Viruses</taxon>
        <taxon>Duplodnaviria</taxon>
        <taxon>Heunggongvirae</taxon>
        <taxon>Uroviricota</taxon>
        <taxon>Caudoviricetes</taxon>
    </lineage>
</organism>
<sequence>MSYETVDIPKIVGELHEVLVRNRVPIKALDNIMNELKNTVYIHTIIQSNDFNKSI</sequence>
<protein>
    <submittedName>
        <fullName evidence="1">Uncharacterized protein</fullName>
    </submittedName>
</protein>
<proteinExistence type="predicted"/>
<name>A0A8S5UJH2_9CAUD</name>
<dbReference type="EMBL" id="BK016094">
    <property type="protein sequence ID" value="DAF94580.1"/>
    <property type="molecule type" value="Genomic_DNA"/>
</dbReference>